<evidence type="ECO:0000313" key="1">
    <source>
        <dbReference type="EMBL" id="CAG5165369.1"/>
    </source>
</evidence>
<comment type="caution">
    <text evidence="1">The sequence shown here is derived from an EMBL/GenBank/DDBJ whole genome shotgun (WGS) entry which is preliminary data.</text>
</comment>
<gene>
    <name evidence="1" type="ORF">ALTATR162_LOCUS6784</name>
</gene>
<dbReference type="OrthoDB" id="1744869at2759"/>
<dbReference type="Proteomes" id="UP000676310">
    <property type="component" value="Unassembled WGS sequence"/>
</dbReference>
<organism evidence="1 2">
    <name type="scientific">Alternaria atra</name>
    <dbReference type="NCBI Taxonomy" id="119953"/>
    <lineage>
        <taxon>Eukaryota</taxon>
        <taxon>Fungi</taxon>
        <taxon>Dikarya</taxon>
        <taxon>Ascomycota</taxon>
        <taxon>Pezizomycotina</taxon>
        <taxon>Dothideomycetes</taxon>
        <taxon>Pleosporomycetidae</taxon>
        <taxon>Pleosporales</taxon>
        <taxon>Pleosporineae</taxon>
        <taxon>Pleosporaceae</taxon>
        <taxon>Alternaria</taxon>
        <taxon>Alternaria sect. Ulocladioides</taxon>
    </lineage>
</organism>
<protein>
    <recommendedName>
        <fullName evidence="3">V-type c subunit family protein</fullName>
    </recommendedName>
</protein>
<keyword evidence="2" id="KW-1185">Reference proteome</keyword>
<reference evidence="1" key="1">
    <citation type="submission" date="2021-05" db="EMBL/GenBank/DDBJ databases">
        <authorList>
            <person name="Stam R."/>
        </authorList>
    </citation>
    <scope>NUCLEOTIDE SEQUENCE</scope>
    <source>
        <strain evidence="1">CS162</strain>
    </source>
</reference>
<evidence type="ECO:0000313" key="2">
    <source>
        <dbReference type="Proteomes" id="UP000676310"/>
    </source>
</evidence>
<evidence type="ECO:0008006" key="3">
    <source>
        <dbReference type="Google" id="ProtNLM"/>
    </source>
</evidence>
<accession>A0A8J2I415</accession>
<dbReference type="RefSeq" id="XP_043170341.1">
    <property type="nucleotide sequence ID" value="XM_043314406.1"/>
</dbReference>
<dbReference type="EMBL" id="CAJRGZ010000019">
    <property type="protein sequence ID" value="CAG5165369.1"/>
    <property type="molecule type" value="Genomic_DNA"/>
</dbReference>
<name>A0A8J2I415_9PLEO</name>
<dbReference type="GeneID" id="67018711"/>
<dbReference type="AlphaFoldDB" id="A0A8J2I415"/>
<proteinExistence type="predicted"/>
<sequence length="574" mass="63436">MPLLVTRQWPVLRRAAAATRTLRCLSSTSDRWRGSADQLRTSRSASQLVRSLHCGIIVPRSVETRPHELVKHIHPPEPEVVRQRTFCVFFVTPSYAQYLRDDDAFLRKALLHAYGKASHHEGLYIHALCAVVDKLPIRRVHRVPQYPELSPRSTKPSVAETGLEGIAYAFLLPDDSVSSQALSPSDKGAIDFIYAEHEFKDTVCRDTLRLPLSNTVFQTGTPSTMILSTWKTLGVDRELTPVSKTNISHHGIRLIERQDPSQLRPVLDVPLIPLTMPRIVQGCMGNIIRGVIGPEGKAMQASSELENVVPRFFRSRRQPAQATVAWALVIPGELKAVIAARTDELLSGLPTDNEGTASKHEDTWERLWRSDPPLWNTLVSKAISEGARLHRVLSGGGGWGKKAGLLSLDPVPTNQVAESSKDNDFLGMVNDPEDFESTLTPVVRDGDSIQFFISPKSDLEQMAQEYNNVNGVKALAATDGGEPWGWELGTVPSTIDSVPGESWQHRPSESTNIYSFHGFGALTEGPMTLTQHSQVDKSKASTVNTTTIDVPFSRLSASVRLAKPRREKEDVVNP</sequence>